<organism evidence="2 3">
    <name type="scientific">Rathayibacter rathayi</name>
    <name type="common">Corynebacterium rathayi</name>
    <dbReference type="NCBI Taxonomy" id="33887"/>
    <lineage>
        <taxon>Bacteria</taxon>
        <taxon>Bacillati</taxon>
        <taxon>Actinomycetota</taxon>
        <taxon>Actinomycetes</taxon>
        <taxon>Micrococcales</taxon>
        <taxon>Microbacteriaceae</taxon>
        <taxon>Rathayibacter</taxon>
    </lineage>
</organism>
<name>A0ABD6W4Y5_RATRA</name>
<dbReference type="EMBL" id="PSUL01000078">
    <property type="protein sequence ID" value="PPF09441.1"/>
    <property type="molecule type" value="Genomic_DNA"/>
</dbReference>
<reference evidence="2 3" key="1">
    <citation type="submission" date="2018-02" db="EMBL/GenBank/DDBJ databases">
        <title>Bacteriophage NCPPB3778 and a type I-E CRISPR drive the evolution of the US Biological Select Agent, Rathayibacter toxicus.</title>
        <authorList>
            <person name="Davis E.W.II."/>
            <person name="Tabima J.F."/>
            <person name="Weisberg A.J."/>
            <person name="Lopes L.D."/>
            <person name="Wiseman M.S."/>
            <person name="Wiseman M.S."/>
            <person name="Pupko T."/>
            <person name="Belcher M.S."/>
            <person name="Sechler A.J."/>
            <person name="Tancos M.A."/>
            <person name="Schroeder B.K."/>
            <person name="Murray T.D."/>
            <person name="Luster D.G."/>
            <person name="Schneider W.L."/>
            <person name="Rogers E."/>
            <person name="Andreote F.D."/>
            <person name="Grunwald N.J."/>
            <person name="Putnam M.L."/>
            <person name="Chang J.H."/>
        </authorList>
    </citation>
    <scope>NUCLEOTIDE SEQUENCE [LARGE SCALE GENOMIC DNA]</scope>
    <source>
        <strain evidence="2 3">AY1I9</strain>
    </source>
</reference>
<dbReference type="Proteomes" id="UP000237881">
    <property type="component" value="Unassembled WGS sequence"/>
</dbReference>
<protein>
    <submittedName>
        <fullName evidence="2">Uncharacterized protein</fullName>
    </submittedName>
</protein>
<gene>
    <name evidence="2" type="ORF">C5C04_14785</name>
</gene>
<dbReference type="AlphaFoldDB" id="A0ABD6W4Y5"/>
<evidence type="ECO:0000313" key="3">
    <source>
        <dbReference type="Proteomes" id="UP000237881"/>
    </source>
</evidence>
<evidence type="ECO:0000313" key="2">
    <source>
        <dbReference type="EMBL" id="PPF09441.1"/>
    </source>
</evidence>
<evidence type="ECO:0000256" key="1">
    <source>
        <dbReference type="SAM" id="MobiDB-lite"/>
    </source>
</evidence>
<proteinExistence type="predicted"/>
<sequence>MAMAAWAPSMPRAPRRAAAMPPPTPPATAVSAVCAQLTEPVVAFWMMVSAPAPIRPRPMGPPIPVYIRRPPAMIIPAPAMYSQLWANQSPVAARAPLFPSR</sequence>
<feature type="compositionally biased region" description="Low complexity" evidence="1">
    <location>
        <begin position="1"/>
        <end position="19"/>
    </location>
</feature>
<comment type="caution">
    <text evidence="2">The sequence shown here is derived from an EMBL/GenBank/DDBJ whole genome shotgun (WGS) entry which is preliminary data.</text>
</comment>
<accession>A0ABD6W4Y5</accession>
<feature type="region of interest" description="Disordered" evidence="1">
    <location>
        <begin position="1"/>
        <end position="25"/>
    </location>
</feature>